<evidence type="ECO:0000313" key="2">
    <source>
        <dbReference type="Proteomes" id="UP001628091"/>
    </source>
</evidence>
<name>A0ABQ0GW41_9HYPH</name>
<reference evidence="1 2" key="1">
    <citation type="submission" date="2024-10" db="EMBL/GenBank/DDBJ databases">
        <title>Isolation, draft genome sequencing and identification of Phyllobacterium sp. NSA23, isolated from leaf soil.</title>
        <authorList>
            <person name="Akita H."/>
        </authorList>
    </citation>
    <scope>NUCLEOTIDE SEQUENCE [LARGE SCALE GENOMIC DNA]</scope>
    <source>
        <strain evidence="1 2">NSA23</strain>
    </source>
</reference>
<keyword evidence="2" id="KW-1185">Reference proteome</keyword>
<dbReference type="Proteomes" id="UP001628091">
    <property type="component" value="Unassembled WGS sequence"/>
</dbReference>
<accession>A0ABQ0GW41</accession>
<dbReference type="SUPFAM" id="SSF52833">
    <property type="entry name" value="Thioredoxin-like"/>
    <property type="match status" value="1"/>
</dbReference>
<sequence>MHHPVVSREEWLEARRALLAREKEMTRLRDKLNAERLALPWVKVEKNYVFDTVEGKKTLAELFDGRSQLIVNHFMLGPGWEAGCVGCSFGADHIDGALVHLENHDVTFVAVSRAPLPEIHAYKNRMGWRFNWVSSHDTDFNYDYQVSFTPEELAKGKVFYNFTEIDAADAFEELPGMSAFYKDEAGNVFHTYSTYARGAEELIGTFMILDRAPKGRNETTIMNWVRRHDEYENAPKQQACCA</sequence>
<organism evidence="1 2">
    <name type="scientific">Phyllobacterium phragmitis</name>
    <dbReference type="NCBI Taxonomy" id="2670329"/>
    <lineage>
        <taxon>Bacteria</taxon>
        <taxon>Pseudomonadati</taxon>
        <taxon>Pseudomonadota</taxon>
        <taxon>Alphaproteobacteria</taxon>
        <taxon>Hyphomicrobiales</taxon>
        <taxon>Phyllobacteriaceae</taxon>
        <taxon>Phyllobacterium</taxon>
    </lineage>
</organism>
<gene>
    <name evidence="1" type="ORF">PPNSA23_08110</name>
</gene>
<comment type="caution">
    <text evidence="1">The sequence shown here is derived from an EMBL/GenBank/DDBJ whole genome shotgun (WGS) entry which is preliminary data.</text>
</comment>
<dbReference type="Pfam" id="PF05988">
    <property type="entry name" value="DUF899"/>
    <property type="match status" value="1"/>
</dbReference>
<dbReference type="EMBL" id="BAAFZP010000001">
    <property type="protein sequence ID" value="GAB1580868.1"/>
    <property type="molecule type" value="Genomic_DNA"/>
</dbReference>
<dbReference type="InterPro" id="IPR036249">
    <property type="entry name" value="Thioredoxin-like_sf"/>
</dbReference>
<evidence type="ECO:0000313" key="1">
    <source>
        <dbReference type="EMBL" id="GAB1580868.1"/>
    </source>
</evidence>
<dbReference type="RefSeq" id="WP_407863798.1">
    <property type="nucleotide sequence ID" value="NZ_BAAFZP010000001.1"/>
</dbReference>
<protein>
    <submittedName>
        <fullName evidence="1">Thioredoxin family protein</fullName>
    </submittedName>
</protein>
<dbReference type="InterPro" id="IPR010296">
    <property type="entry name" value="DUF899_thioredox"/>
</dbReference>
<proteinExistence type="predicted"/>